<keyword evidence="2" id="KW-1133">Transmembrane helix</keyword>
<evidence type="ECO:0000256" key="2">
    <source>
        <dbReference type="SAM" id="Phobius"/>
    </source>
</evidence>
<proteinExistence type="predicted"/>
<sequence>MLDDVGYGRREVKPRPVLPALQLADCMEEGFLQDAREAHQYVIALCCVLVLFITCAGSAIFSLKQPSVADLEKGIPPSAQPQQPTDPPLRGMEQKASVGTEKTRAFPFILASLMNRGDNT</sequence>
<feature type="region of interest" description="Disordered" evidence="1">
    <location>
        <begin position="72"/>
        <end position="101"/>
    </location>
</feature>
<reference evidence="3 4" key="1">
    <citation type="submission" date="2024-02" db="EMBL/GenBank/DDBJ databases">
        <authorList>
            <person name="Chen Y."/>
            <person name="Shah S."/>
            <person name="Dougan E. K."/>
            <person name="Thang M."/>
            <person name="Chan C."/>
        </authorList>
    </citation>
    <scope>NUCLEOTIDE SEQUENCE [LARGE SCALE GENOMIC DNA]</scope>
</reference>
<dbReference type="GO" id="GO:0005840">
    <property type="term" value="C:ribosome"/>
    <property type="evidence" value="ECO:0007669"/>
    <property type="project" value="UniProtKB-KW"/>
</dbReference>
<keyword evidence="3" id="KW-0687">Ribonucleoprotein</keyword>
<organism evidence="3 4">
    <name type="scientific">Durusdinium trenchii</name>
    <dbReference type="NCBI Taxonomy" id="1381693"/>
    <lineage>
        <taxon>Eukaryota</taxon>
        <taxon>Sar</taxon>
        <taxon>Alveolata</taxon>
        <taxon>Dinophyceae</taxon>
        <taxon>Suessiales</taxon>
        <taxon>Symbiodiniaceae</taxon>
        <taxon>Durusdinium</taxon>
    </lineage>
</organism>
<keyword evidence="4" id="KW-1185">Reference proteome</keyword>
<protein>
    <submittedName>
        <fullName evidence="3">40S ribosomal protein S13</fullName>
    </submittedName>
</protein>
<accession>A0ABP0L2J2</accession>
<evidence type="ECO:0000256" key="1">
    <source>
        <dbReference type="SAM" id="MobiDB-lite"/>
    </source>
</evidence>
<dbReference type="EMBL" id="CAXAMM010014003">
    <property type="protein sequence ID" value="CAK9032748.1"/>
    <property type="molecule type" value="Genomic_DNA"/>
</dbReference>
<feature type="transmembrane region" description="Helical" evidence="2">
    <location>
        <begin position="41"/>
        <end position="63"/>
    </location>
</feature>
<gene>
    <name evidence="3" type="ORF">SCF082_LOCUS20187</name>
</gene>
<comment type="caution">
    <text evidence="3">The sequence shown here is derived from an EMBL/GenBank/DDBJ whole genome shotgun (WGS) entry which is preliminary data.</text>
</comment>
<keyword evidence="2" id="KW-0812">Transmembrane</keyword>
<evidence type="ECO:0000313" key="4">
    <source>
        <dbReference type="Proteomes" id="UP001642464"/>
    </source>
</evidence>
<dbReference type="Proteomes" id="UP001642464">
    <property type="component" value="Unassembled WGS sequence"/>
</dbReference>
<keyword evidence="2" id="KW-0472">Membrane</keyword>
<evidence type="ECO:0000313" key="3">
    <source>
        <dbReference type="EMBL" id="CAK9032748.1"/>
    </source>
</evidence>
<feature type="non-terminal residue" evidence="3">
    <location>
        <position position="120"/>
    </location>
</feature>
<keyword evidence="3" id="KW-0689">Ribosomal protein</keyword>
<name>A0ABP0L2J2_9DINO</name>